<feature type="compositionally biased region" description="Basic and acidic residues" evidence="1">
    <location>
        <begin position="34"/>
        <end position="45"/>
    </location>
</feature>
<evidence type="ECO:0000313" key="3">
    <source>
        <dbReference type="Proteomes" id="UP000321181"/>
    </source>
</evidence>
<dbReference type="EMBL" id="BJYY01000013">
    <property type="protein sequence ID" value="GEO34326.1"/>
    <property type="molecule type" value="Genomic_DNA"/>
</dbReference>
<protein>
    <submittedName>
        <fullName evidence="2">Uncharacterized protein</fullName>
    </submittedName>
</protein>
<dbReference type="Proteomes" id="UP000321181">
    <property type="component" value="Unassembled WGS sequence"/>
</dbReference>
<proteinExistence type="predicted"/>
<evidence type="ECO:0000313" key="2">
    <source>
        <dbReference type="EMBL" id="GEO34326.1"/>
    </source>
</evidence>
<sequence length="73" mass="7894">MHASLVTEHIVVTLADVRRLKACLAVPPPGSLPKTRELHGDDGRSATRPSNVEFTERLRGAAQALRRQIIAAA</sequence>
<name>A0A512DCX1_9CELL</name>
<evidence type="ECO:0000256" key="1">
    <source>
        <dbReference type="SAM" id="MobiDB-lite"/>
    </source>
</evidence>
<organism evidence="2 3">
    <name type="scientific">Cellulomonas aerilata</name>
    <dbReference type="NCBI Taxonomy" id="515326"/>
    <lineage>
        <taxon>Bacteria</taxon>
        <taxon>Bacillati</taxon>
        <taxon>Actinomycetota</taxon>
        <taxon>Actinomycetes</taxon>
        <taxon>Micrococcales</taxon>
        <taxon>Cellulomonadaceae</taxon>
        <taxon>Cellulomonas</taxon>
    </lineage>
</organism>
<reference evidence="2 3" key="1">
    <citation type="submission" date="2019-07" db="EMBL/GenBank/DDBJ databases">
        <title>Whole genome shotgun sequence of Cellulomonas aerilata NBRC 106308.</title>
        <authorList>
            <person name="Hosoyama A."/>
            <person name="Uohara A."/>
            <person name="Ohji S."/>
            <person name="Ichikawa N."/>
        </authorList>
    </citation>
    <scope>NUCLEOTIDE SEQUENCE [LARGE SCALE GENOMIC DNA]</scope>
    <source>
        <strain evidence="2 3">NBRC 106308</strain>
    </source>
</reference>
<keyword evidence="3" id="KW-1185">Reference proteome</keyword>
<comment type="caution">
    <text evidence="2">The sequence shown here is derived from an EMBL/GenBank/DDBJ whole genome shotgun (WGS) entry which is preliminary data.</text>
</comment>
<dbReference type="AlphaFoldDB" id="A0A512DCX1"/>
<feature type="region of interest" description="Disordered" evidence="1">
    <location>
        <begin position="29"/>
        <end position="48"/>
    </location>
</feature>
<accession>A0A512DCX1</accession>
<gene>
    <name evidence="2" type="ORF">CAE01nite_20510</name>
</gene>